<dbReference type="PROSITE" id="PS00829">
    <property type="entry name" value="GREAB_1"/>
    <property type="match status" value="1"/>
</dbReference>
<dbReference type="InterPro" id="IPR036953">
    <property type="entry name" value="GreA/GreB_C_sf"/>
</dbReference>
<evidence type="ECO:0000259" key="10">
    <source>
        <dbReference type="Pfam" id="PF01272"/>
    </source>
</evidence>
<proteinExistence type="inferred from homology"/>
<evidence type="ECO:0000256" key="5">
    <source>
        <dbReference type="ARBA" id="ARBA00023163"/>
    </source>
</evidence>
<keyword evidence="4 8" id="KW-0238">DNA-binding</keyword>
<evidence type="ECO:0000256" key="9">
    <source>
        <dbReference type="RuleBase" id="RU000556"/>
    </source>
</evidence>
<dbReference type="InterPro" id="IPR006359">
    <property type="entry name" value="Tscrpt_elong_fac_GreA"/>
</dbReference>
<dbReference type="NCBIfam" id="NF001261">
    <property type="entry name" value="PRK00226.1-2"/>
    <property type="match status" value="1"/>
</dbReference>
<gene>
    <name evidence="8" type="primary">greA</name>
    <name evidence="12" type="ORF">A176_003525</name>
</gene>
<dbReference type="Gene3D" id="3.10.50.30">
    <property type="entry name" value="Transcription elongation factor, GreA/GreB, C-terminal domain"/>
    <property type="match status" value="1"/>
</dbReference>
<accession>A0A0H4WYD2</accession>
<keyword evidence="5 8" id="KW-0804">Transcription</keyword>
<evidence type="ECO:0000259" key="11">
    <source>
        <dbReference type="Pfam" id="PF03449"/>
    </source>
</evidence>
<dbReference type="InterPro" id="IPR036805">
    <property type="entry name" value="Tscrpt_elong_fac_GreA/B_N_sf"/>
</dbReference>
<dbReference type="Proteomes" id="UP000009026">
    <property type="component" value="Chromosome"/>
</dbReference>
<name>A0A0H4WYD2_9BACT</name>
<evidence type="ECO:0000256" key="8">
    <source>
        <dbReference type="HAMAP-Rule" id="MF_00105"/>
    </source>
</evidence>
<dbReference type="GO" id="GO:0003746">
    <property type="term" value="F:translation elongation factor activity"/>
    <property type="evidence" value="ECO:0007669"/>
    <property type="project" value="UniProtKB-KW"/>
</dbReference>
<dbReference type="InterPro" id="IPR022691">
    <property type="entry name" value="Tscrpt_elong_fac_GreA/B_N"/>
</dbReference>
<dbReference type="EMBL" id="CP012109">
    <property type="protein sequence ID" value="AKQ66613.1"/>
    <property type="molecule type" value="Genomic_DNA"/>
</dbReference>
<dbReference type="PATRIC" id="fig|1297742.4.peg.3557"/>
<keyword evidence="12" id="KW-0251">Elongation factor</keyword>
<dbReference type="PANTHER" id="PTHR30437:SF4">
    <property type="entry name" value="TRANSCRIPTION ELONGATION FACTOR GREA"/>
    <property type="match status" value="1"/>
</dbReference>
<dbReference type="AlphaFoldDB" id="A0A0H4WYD2"/>
<dbReference type="Gene3D" id="1.10.287.180">
    <property type="entry name" value="Transcription elongation factor, GreA/GreB, N-terminal domain"/>
    <property type="match status" value="1"/>
</dbReference>
<dbReference type="PANTHER" id="PTHR30437">
    <property type="entry name" value="TRANSCRIPTION ELONGATION FACTOR GREA"/>
    <property type="match status" value="1"/>
</dbReference>
<comment type="similarity">
    <text evidence="1 8 9">Belongs to the GreA/GreB family.</text>
</comment>
<dbReference type="InterPro" id="IPR023459">
    <property type="entry name" value="Tscrpt_elong_fac_GreA/B_fam"/>
</dbReference>
<dbReference type="STRING" id="1297742.A176_003525"/>
<dbReference type="GO" id="GO:0070063">
    <property type="term" value="F:RNA polymerase binding"/>
    <property type="evidence" value="ECO:0007669"/>
    <property type="project" value="InterPro"/>
</dbReference>
<dbReference type="HAMAP" id="MF_00105">
    <property type="entry name" value="GreA_GreB"/>
    <property type="match status" value="1"/>
</dbReference>
<evidence type="ECO:0000256" key="3">
    <source>
        <dbReference type="ARBA" id="ARBA00023015"/>
    </source>
</evidence>
<dbReference type="PIRSF" id="PIRSF006092">
    <property type="entry name" value="GreA_GreB"/>
    <property type="match status" value="1"/>
</dbReference>
<evidence type="ECO:0000256" key="2">
    <source>
        <dbReference type="ARBA" id="ARBA00013729"/>
    </source>
</evidence>
<evidence type="ECO:0000256" key="1">
    <source>
        <dbReference type="ARBA" id="ARBA00008213"/>
    </source>
</evidence>
<evidence type="ECO:0000313" key="12">
    <source>
        <dbReference type="EMBL" id="AKQ66613.1"/>
    </source>
</evidence>
<dbReference type="FunFam" id="3.10.50.30:FF:000001">
    <property type="entry name" value="Transcription elongation factor GreA"/>
    <property type="match status" value="1"/>
</dbReference>
<feature type="domain" description="Transcription elongation factor GreA/GreB C-terminal" evidence="10">
    <location>
        <begin position="87"/>
        <end position="159"/>
    </location>
</feature>
<keyword evidence="13" id="KW-1185">Reference proteome</keyword>
<keyword evidence="12" id="KW-0648">Protein biosynthesis</keyword>
<dbReference type="Pfam" id="PF01272">
    <property type="entry name" value="GreA_GreB"/>
    <property type="match status" value="1"/>
</dbReference>
<organism evidence="12 13">
    <name type="scientific">Pseudomyxococcus hansupus</name>
    <dbReference type="NCBI Taxonomy" id="1297742"/>
    <lineage>
        <taxon>Bacteria</taxon>
        <taxon>Pseudomonadati</taxon>
        <taxon>Myxococcota</taxon>
        <taxon>Myxococcia</taxon>
        <taxon>Myxococcales</taxon>
        <taxon>Cystobacterineae</taxon>
        <taxon>Myxococcaceae</taxon>
        <taxon>Pseudomyxococcus</taxon>
    </lineage>
</organism>
<evidence type="ECO:0000256" key="4">
    <source>
        <dbReference type="ARBA" id="ARBA00023125"/>
    </source>
</evidence>
<feature type="domain" description="Transcription elongation factor GreA/GreB N-terminal" evidence="11">
    <location>
        <begin position="8"/>
        <end position="78"/>
    </location>
</feature>
<dbReference type="KEGG" id="mym:A176_003525"/>
<dbReference type="NCBIfam" id="NF001263">
    <property type="entry name" value="PRK00226.1-4"/>
    <property type="match status" value="1"/>
</dbReference>
<dbReference type="OrthoDB" id="9808774at2"/>
<evidence type="ECO:0000313" key="13">
    <source>
        <dbReference type="Proteomes" id="UP000009026"/>
    </source>
</evidence>
<dbReference type="NCBIfam" id="TIGR01462">
    <property type="entry name" value="greA"/>
    <property type="match status" value="1"/>
</dbReference>
<dbReference type="InterPro" id="IPR028624">
    <property type="entry name" value="Tscrpt_elong_fac_GreA/B"/>
</dbReference>
<dbReference type="SUPFAM" id="SSF46557">
    <property type="entry name" value="GreA transcript cleavage protein, N-terminal domain"/>
    <property type="match status" value="1"/>
</dbReference>
<dbReference type="FunFam" id="1.10.287.180:FF:000001">
    <property type="entry name" value="Transcription elongation factor GreA"/>
    <property type="match status" value="1"/>
</dbReference>
<dbReference type="GO" id="GO:0032784">
    <property type="term" value="P:regulation of DNA-templated transcription elongation"/>
    <property type="evidence" value="ECO:0007669"/>
    <property type="project" value="UniProtKB-UniRule"/>
</dbReference>
<dbReference type="InterPro" id="IPR018151">
    <property type="entry name" value="TF_GreA/GreB_CS"/>
</dbReference>
<reference evidence="12 13" key="1">
    <citation type="journal article" date="2016" name="PLoS ONE">
        <title>Complete Genome Sequence and Comparative Genomics of a Novel Myxobacterium Myxococcus hansupus.</title>
        <authorList>
            <person name="Sharma G."/>
            <person name="Narwani T."/>
            <person name="Subramanian S."/>
        </authorList>
    </citation>
    <scope>NUCLEOTIDE SEQUENCE [LARGE SCALE GENOMIC DNA]</scope>
    <source>
        <strain evidence="13">mixupus</strain>
    </source>
</reference>
<dbReference type="RefSeq" id="WP_002639402.1">
    <property type="nucleotide sequence ID" value="NZ_CP012109.1"/>
</dbReference>
<keyword evidence="3 8" id="KW-0805">Transcription regulation</keyword>
<comment type="function">
    <text evidence="6 8 9">Necessary for efficient RNA polymerase transcription elongation past template-encoded arresting sites. The arresting sites in DNA have the property of trapping a certain fraction of elongating RNA polymerases that pass through, resulting in locked ternary complexes. Cleavage of the nascent transcript by cleavage factors such as GreA or GreB allows the resumption of elongation from the new 3'terminus. GreA releases sequences of 2 to 3 nucleotides.</text>
</comment>
<dbReference type="Pfam" id="PF03449">
    <property type="entry name" value="GreA_GreB_N"/>
    <property type="match status" value="1"/>
</dbReference>
<protein>
    <recommendedName>
        <fullName evidence="2 8">Transcription elongation factor GreA</fullName>
    </recommendedName>
    <alternativeName>
        <fullName evidence="7 8">Transcript cleavage factor GreA</fullName>
    </alternativeName>
</protein>
<dbReference type="GO" id="GO:0006354">
    <property type="term" value="P:DNA-templated transcription elongation"/>
    <property type="evidence" value="ECO:0007669"/>
    <property type="project" value="TreeGrafter"/>
</dbReference>
<dbReference type="GO" id="GO:0003677">
    <property type="term" value="F:DNA binding"/>
    <property type="evidence" value="ECO:0007669"/>
    <property type="project" value="UniProtKB-UniRule"/>
</dbReference>
<sequence length="172" mass="18833">MSSGSDNIPMTPSGLRKLKEELKHLQSVERGKISREIEVARAHGDLRENAEYHAAKEKQSHIEGRILTLGDWIARAEVIDPAKLGGDKVIFGATVDLLDTETDKPVSYRLVGEIEADLKKRWIAVTSPVARALIGKKVGDIATVQSPGGVRELEITEIRFEEPTEEAPAGES</sequence>
<dbReference type="NCBIfam" id="NF001264">
    <property type="entry name" value="PRK00226.1-5"/>
    <property type="match status" value="1"/>
</dbReference>
<dbReference type="InterPro" id="IPR001437">
    <property type="entry name" value="Tscrpt_elong_fac_GreA/B_C"/>
</dbReference>
<evidence type="ECO:0000256" key="6">
    <source>
        <dbReference type="ARBA" id="ARBA00024916"/>
    </source>
</evidence>
<dbReference type="eggNOG" id="COG0782">
    <property type="taxonomic scope" value="Bacteria"/>
</dbReference>
<dbReference type="SUPFAM" id="SSF54534">
    <property type="entry name" value="FKBP-like"/>
    <property type="match status" value="1"/>
</dbReference>
<evidence type="ECO:0000256" key="7">
    <source>
        <dbReference type="ARBA" id="ARBA00030776"/>
    </source>
</evidence>